<feature type="compositionally biased region" description="Basic and acidic residues" evidence="3">
    <location>
        <begin position="631"/>
        <end position="651"/>
    </location>
</feature>
<dbReference type="PANTHER" id="PTHR12203:SF35">
    <property type="entry name" value="PROTEIN O-GLUCOSYLTRANSFERASE 1"/>
    <property type="match status" value="1"/>
</dbReference>
<evidence type="ECO:0000313" key="6">
    <source>
        <dbReference type="EMBL" id="RPA87981.1"/>
    </source>
</evidence>
<feature type="compositionally biased region" description="Acidic residues" evidence="3">
    <location>
        <begin position="663"/>
        <end position="679"/>
    </location>
</feature>
<evidence type="ECO:0000256" key="2">
    <source>
        <dbReference type="ARBA" id="ARBA00022679"/>
    </source>
</evidence>
<evidence type="ECO:0000256" key="1">
    <source>
        <dbReference type="ARBA" id="ARBA00010118"/>
    </source>
</evidence>
<feature type="transmembrane region" description="Helical" evidence="4">
    <location>
        <begin position="44"/>
        <end position="64"/>
    </location>
</feature>
<dbReference type="PANTHER" id="PTHR12203">
    <property type="entry name" value="KDEL LYS-ASP-GLU-LEU CONTAINING - RELATED"/>
    <property type="match status" value="1"/>
</dbReference>
<dbReference type="OrthoDB" id="202415at2759"/>
<dbReference type="InterPro" id="IPR006598">
    <property type="entry name" value="CAP10"/>
</dbReference>
<accession>A0A3N4IUP7</accession>
<name>A0A3N4IUP7_ASCIM</name>
<reference evidence="6 7" key="1">
    <citation type="journal article" date="2018" name="Nat. Ecol. Evol.">
        <title>Pezizomycetes genomes reveal the molecular basis of ectomycorrhizal truffle lifestyle.</title>
        <authorList>
            <person name="Murat C."/>
            <person name="Payen T."/>
            <person name="Noel B."/>
            <person name="Kuo A."/>
            <person name="Morin E."/>
            <person name="Chen J."/>
            <person name="Kohler A."/>
            <person name="Krizsan K."/>
            <person name="Balestrini R."/>
            <person name="Da Silva C."/>
            <person name="Montanini B."/>
            <person name="Hainaut M."/>
            <person name="Levati E."/>
            <person name="Barry K.W."/>
            <person name="Belfiori B."/>
            <person name="Cichocki N."/>
            <person name="Clum A."/>
            <person name="Dockter R.B."/>
            <person name="Fauchery L."/>
            <person name="Guy J."/>
            <person name="Iotti M."/>
            <person name="Le Tacon F."/>
            <person name="Lindquist E.A."/>
            <person name="Lipzen A."/>
            <person name="Malagnac F."/>
            <person name="Mello A."/>
            <person name="Molinier V."/>
            <person name="Miyauchi S."/>
            <person name="Poulain J."/>
            <person name="Riccioni C."/>
            <person name="Rubini A."/>
            <person name="Sitrit Y."/>
            <person name="Splivallo R."/>
            <person name="Traeger S."/>
            <person name="Wang M."/>
            <person name="Zifcakova L."/>
            <person name="Wipf D."/>
            <person name="Zambonelli A."/>
            <person name="Paolocci F."/>
            <person name="Nowrousian M."/>
            <person name="Ottonello S."/>
            <person name="Baldrian P."/>
            <person name="Spatafora J.W."/>
            <person name="Henrissat B."/>
            <person name="Nagy L.G."/>
            <person name="Aury J.M."/>
            <person name="Wincker P."/>
            <person name="Grigoriev I.V."/>
            <person name="Bonfante P."/>
            <person name="Martin F.M."/>
        </authorList>
    </citation>
    <scope>NUCLEOTIDE SEQUENCE [LARGE SCALE GENOMIC DNA]</scope>
    <source>
        <strain evidence="6 7">RN42</strain>
    </source>
</reference>
<keyword evidence="4" id="KW-1133">Transmembrane helix</keyword>
<evidence type="ECO:0000256" key="3">
    <source>
        <dbReference type="SAM" id="MobiDB-lite"/>
    </source>
</evidence>
<feature type="region of interest" description="Disordered" evidence="3">
    <location>
        <begin position="631"/>
        <end position="679"/>
    </location>
</feature>
<gene>
    <name evidence="6" type="ORF">BJ508DRAFT_1062</name>
</gene>
<dbReference type="Proteomes" id="UP000275078">
    <property type="component" value="Unassembled WGS sequence"/>
</dbReference>
<keyword evidence="2" id="KW-0808">Transferase</keyword>
<keyword evidence="4" id="KW-0472">Membrane</keyword>
<comment type="similarity">
    <text evidence="1">Belongs to the glycosyltransferase 90 family.</text>
</comment>
<organism evidence="6 7">
    <name type="scientific">Ascobolus immersus RN42</name>
    <dbReference type="NCBI Taxonomy" id="1160509"/>
    <lineage>
        <taxon>Eukaryota</taxon>
        <taxon>Fungi</taxon>
        <taxon>Dikarya</taxon>
        <taxon>Ascomycota</taxon>
        <taxon>Pezizomycotina</taxon>
        <taxon>Pezizomycetes</taxon>
        <taxon>Pezizales</taxon>
        <taxon>Ascobolaceae</taxon>
        <taxon>Ascobolus</taxon>
    </lineage>
</organism>
<dbReference type="SMART" id="SM00672">
    <property type="entry name" value="CAP10"/>
    <property type="match status" value="1"/>
</dbReference>
<evidence type="ECO:0000259" key="5">
    <source>
        <dbReference type="SMART" id="SM00672"/>
    </source>
</evidence>
<feature type="domain" description="Glycosyl transferase CAP10" evidence="5">
    <location>
        <begin position="312"/>
        <end position="586"/>
    </location>
</feature>
<keyword evidence="4" id="KW-0812">Transmembrane</keyword>
<dbReference type="InterPro" id="IPR051091">
    <property type="entry name" value="O-Glucosyltr/Glycosyltrsf_90"/>
</dbReference>
<keyword evidence="7" id="KW-1185">Reference proteome</keyword>
<protein>
    <recommendedName>
        <fullName evidence="5">Glycosyl transferase CAP10 domain-containing protein</fullName>
    </recommendedName>
</protein>
<evidence type="ECO:0000256" key="4">
    <source>
        <dbReference type="SAM" id="Phobius"/>
    </source>
</evidence>
<dbReference type="GO" id="GO:0016740">
    <property type="term" value="F:transferase activity"/>
    <property type="evidence" value="ECO:0007669"/>
    <property type="project" value="UniProtKB-KW"/>
</dbReference>
<dbReference type="Pfam" id="PF05686">
    <property type="entry name" value="Glyco_transf_90"/>
    <property type="match status" value="1"/>
</dbReference>
<evidence type="ECO:0000313" key="7">
    <source>
        <dbReference type="Proteomes" id="UP000275078"/>
    </source>
</evidence>
<dbReference type="AlphaFoldDB" id="A0A3N4IUP7"/>
<dbReference type="EMBL" id="ML119645">
    <property type="protein sequence ID" value="RPA87981.1"/>
    <property type="molecule type" value="Genomic_DNA"/>
</dbReference>
<proteinExistence type="inferred from homology"/>
<sequence>MARFSKSHRKVLDRNLRNHPSRNNLGSLGVKLLNCLFPSIRRSLLNLLVAGATSILLWLLVFSGPTSDGGTRTSPFSQTVRPSSQHPIPGLIQDGLAKWEKMLSSQSKTYDEAVANYKRRYKLDPPAGFDKWYSYCFSNNVLLVDEYDELMRSLEPFRKMGSREMRRRAAASMWAFYDTNAIVVNKEGLSLAGHEEIRVERAEGIVRYLRDNKVVEILKGVVTEEWMIPTNELAEPRVLDKVDLTGLKFQPKNKNGGTVMSKIWESHQFGEGSLIESIKKACGGSSPFSTGQQKPNWTPDKEIPTTSYAKAFVKNVWDDLNVCQHPDMPKHHSFFRTRHTTTRGLIPMLGFGRPSVFGEILVPTHYWWGNPDYTIDPKKDIPWENKTSTLYWHGSSTGGGKGDPTLGSMHRHRLVRFFSQPTSPARSLQNTTHFTFVLPSTDDCWNFDCPTIKSFPTAPHTPLNDHTWSNKFLADLDGWGYSARFRALMKSNSAVIKSTAMVEWWSDRIVPWVHYIPASVSGDDWGDLISFFVGLPDNTTKPDWSLQDKLAREIAERGREWAYKNTRSQDMTAYTLRVFLELNRLFTANYLPGDKALDEKEIKAERAEEAKIRKEVEEQVTVSVKTEHEGLLDKIKDKVSGTGEEEIRKGGSQEGEGVYTQPQEEEGGGEEEEGDCGVR</sequence>